<dbReference type="AlphaFoldDB" id="A0A2T0SU14"/>
<dbReference type="RefSeq" id="WP_245887167.1">
    <property type="nucleotide sequence ID" value="NZ_PVTF01000011.1"/>
</dbReference>
<reference evidence="2 3" key="1">
    <citation type="submission" date="2018-03" db="EMBL/GenBank/DDBJ databases">
        <title>Genomic Encyclopedia of Archaeal and Bacterial Type Strains, Phase II (KMG-II): from individual species to whole genera.</title>
        <authorList>
            <person name="Goeker M."/>
        </authorList>
    </citation>
    <scope>NUCLEOTIDE SEQUENCE [LARGE SCALE GENOMIC DNA]</scope>
    <source>
        <strain evidence="2 3">DSM 44720</strain>
    </source>
</reference>
<gene>
    <name evidence="2" type="ORF">CLV43_111274</name>
</gene>
<dbReference type="EMBL" id="PVTF01000011">
    <property type="protein sequence ID" value="PRY36902.1"/>
    <property type="molecule type" value="Genomic_DNA"/>
</dbReference>
<accession>A0A2T0SU14</accession>
<evidence type="ECO:0000313" key="3">
    <source>
        <dbReference type="Proteomes" id="UP000239494"/>
    </source>
</evidence>
<feature type="region of interest" description="Disordered" evidence="1">
    <location>
        <begin position="1"/>
        <end position="24"/>
    </location>
</feature>
<keyword evidence="3" id="KW-1185">Reference proteome</keyword>
<proteinExistence type="predicted"/>
<organism evidence="2 3">
    <name type="scientific">Umezawaea tangerina</name>
    <dbReference type="NCBI Taxonomy" id="84725"/>
    <lineage>
        <taxon>Bacteria</taxon>
        <taxon>Bacillati</taxon>
        <taxon>Actinomycetota</taxon>
        <taxon>Actinomycetes</taxon>
        <taxon>Pseudonocardiales</taxon>
        <taxon>Pseudonocardiaceae</taxon>
        <taxon>Umezawaea</taxon>
    </lineage>
</organism>
<name>A0A2T0SU14_9PSEU</name>
<protein>
    <submittedName>
        <fullName evidence="2">Uncharacterized protein</fullName>
    </submittedName>
</protein>
<evidence type="ECO:0000256" key="1">
    <source>
        <dbReference type="SAM" id="MobiDB-lite"/>
    </source>
</evidence>
<comment type="caution">
    <text evidence="2">The sequence shown here is derived from an EMBL/GenBank/DDBJ whole genome shotgun (WGS) entry which is preliminary data.</text>
</comment>
<feature type="compositionally biased region" description="Basic and acidic residues" evidence="1">
    <location>
        <begin position="1"/>
        <end position="22"/>
    </location>
</feature>
<dbReference type="Proteomes" id="UP000239494">
    <property type="component" value="Unassembled WGS sequence"/>
</dbReference>
<evidence type="ECO:0000313" key="2">
    <source>
        <dbReference type="EMBL" id="PRY36902.1"/>
    </source>
</evidence>
<sequence length="301" mass="33682">MLLVDSPERTRWSGTPRTRDGGRAGSAAAAVVAAVRDDPAARLALAARFYDGTAGIRPYRRAELAFMRWQIRRGVLGPPGAGGSPWWRAVNEELLRDTVEAELRLRGDDRSAPSTRVDRWMRFLRDPSVRTWYRAHNSSIVAGYLAHRGLADLENTAERFFMNAALLRVLYADCLVSDPGLALGRFAPVGRLLGDPRRRATDVFLSLRNILPARYPLDDVGLGDLLDAENHLGHLLDYGVILPRAAGLYEHAARDLDEPALLDLVHDGRPAYAWSREDDEVWRGRRAPRTRHLLEAATRPR</sequence>